<name>A0A9P6T9E9_9BASI</name>
<dbReference type="OrthoDB" id="5963188at2759"/>
<gene>
    <name evidence="2" type="ORF">CROQUDRAFT_97531</name>
</gene>
<sequence>MRFERLPRPSPSFMVRLRFEWDHSLIEHWQNQKISHNMPPSRSVNALWASWLQEAANHATANGGREADSYKSATTALYRNHPILLVHPSEALAIKFVGKKSR</sequence>
<dbReference type="AlphaFoldDB" id="A0A9P6T9E9"/>
<dbReference type="Proteomes" id="UP000886653">
    <property type="component" value="Unassembled WGS sequence"/>
</dbReference>
<evidence type="ECO:0000313" key="2">
    <source>
        <dbReference type="EMBL" id="KAG0142448.1"/>
    </source>
</evidence>
<evidence type="ECO:0000259" key="1">
    <source>
        <dbReference type="Pfam" id="PF14716"/>
    </source>
</evidence>
<dbReference type="EMBL" id="MU167348">
    <property type="protein sequence ID" value="KAG0142448.1"/>
    <property type="molecule type" value="Genomic_DNA"/>
</dbReference>
<dbReference type="InterPro" id="IPR010996">
    <property type="entry name" value="HHH_MUS81"/>
</dbReference>
<feature type="domain" description="Crossover junction endonuclease MUS81-like HHH" evidence="1">
    <location>
        <begin position="45"/>
        <end position="100"/>
    </location>
</feature>
<dbReference type="Gene3D" id="1.10.150.110">
    <property type="entry name" value="DNA polymerase beta, N-terminal domain-like"/>
    <property type="match status" value="1"/>
</dbReference>
<accession>A0A9P6T9E9</accession>
<protein>
    <recommendedName>
        <fullName evidence="1">Crossover junction endonuclease MUS81-like HHH domain-containing protein</fullName>
    </recommendedName>
</protein>
<keyword evidence="3" id="KW-1185">Reference proteome</keyword>
<dbReference type="InterPro" id="IPR027421">
    <property type="entry name" value="DNA_pol_lamdba_lyase_dom_sf"/>
</dbReference>
<proteinExistence type="predicted"/>
<comment type="caution">
    <text evidence="2">The sequence shown here is derived from an EMBL/GenBank/DDBJ whole genome shotgun (WGS) entry which is preliminary data.</text>
</comment>
<organism evidence="2 3">
    <name type="scientific">Cronartium quercuum f. sp. fusiforme G11</name>
    <dbReference type="NCBI Taxonomy" id="708437"/>
    <lineage>
        <taxon>Eukaryota</taxon>
        <taxon>Fungi</taxon>
        <taxon>Dikarya</taxon>
        <taxon>Basidiomycota</taxon>
        <taxon>Pucciniomycotina</taxon>
        <taxon>Pucciniomycetes</taxon>
        <taxon>Pucciniales</taxon>
        <taxon>Coleosporiaceae</taxon>
        <taxon>Cronartium</taxon>
    </lineage>
</organism>
<reference evidence="2" key="1">
    <citation type="submission" date="2013-11" db="EMBL/GenBank/DDBJ databases">
        <title>Genome sequence of the fusiform rust pathogen reveals effectors for host alternation and coevolution with pine.</title>
        <authorList>
            <consortium name="DOE Joint Genome Institute"/>
            <person name="Smith K."/>
            <person name="Pendleton A."/>
            <person name="Kubisiak T."/>
            <person name="Anderson C."/>
            <person name="Salamov A."/>
            <person name="Aerts A."/>
            <person name="Riley R."/>
            <person name="Clum A."/>
            <person name="Lindquist E."/>
            <person name="Ence D."/>
            <person name="Campbell M."/>
            <person name="Kronenberg Z."/>
            <person name="Feau N."/>
            <person name="Dhillon B."/>
            <person name="Hamelin R."/>
            <person name="Burleigh J."/>
            <person name="Smith J."/>
            <person name="Yandell M."/>
            <person name="Nelson C."/>
            <person name="Grigoriev I."/>
            <person name="Davis J."/>
        </authorList>
    </citation>
    <scope>NUCLEOTIDE SEQUENCE</scope>
    <source>
        <strain evidence="2">G11</strain>
    </source>
</reference>
<dbReference type="Pfam" id="PF14716">
    <property type="entry name" value="HHH_8"/>
    <property type="match status" value="1"/>
</dbReference>
<evidence type="ECO:0000313" key="3">
    <source>
        <dbReference type="Proteomes" id="UP000886653"/>
    </source>
</evidence>